<sequence>MDEDRYQLRCGLSPPCAWTRPVHATNRNTPRETSMQYLEMLGLAQEPFSTSPDPLAYYRAPEHEHCLHRLEVSIRLKRGLNVVIGDVGTGKSTLSRCLLRALDGQEDIIPHLILDPGFESADEFARYICRLLADGPVPDTLPRRDCIEAIQNALFSLAVERGRIVLLCIDEGQKLAPDCLEVLRELLNYETNTEKLLQIVIFGQRELEEVIDGLPNFKDRINEYLVLRPLDRRETIRLVRHRLRLAGGPAGERLFTLGALLAVHRATRGYPRRIMRLCHQLVMTLLITNKPRITARSVRDFLQRDKALGPKRTPYLRLIGATGVAAALVALFVMRPAQVEQTLTTMTGPVFSNIRATLAPHPALSGTTGLTEGQHQALPNDAAPFVPKSEQNGRNTPQEARGMASDQPVASIESGTNGIGGLETATSASSVTPPERLGALVLPRGETMLRLLETVYGRAGGVLDKVLEANPGITNPNMLPTGTILTLPALPLTRGEAVNGLSLAVLSRHDSLETAYATYRSTANRQDLMVVPVWMPRNGLTFMVALEKRDATEKDVRTMTRSGKRDAAPFLLHNLPPETIIYRRIP</sequence>
<evidence type="ECO:0000256" key="1">
    <source>
        <dbReference type="SAM" id="MobiDB-lite"/>
    </source>
</evidence>
<dbReference type="Pfam" id="PF13401">
    <property type="entry name" value="AAA_22"/>
    <property type="match status" value="1"/>
</dbReference>
<feature type="domain" description="ORC1/DEAH AAA+ ATPase" evidence="2">
    <location>
        <begin position="77"/>
        <end position="210"/>
    </location>
</feature>
<dbReference type="InterPro" id="IPR049945">
    <property type="entry name" value="AAA_22"/>
</dbReference>
<gene>
    <name evidence="3" type="ordered locus">Dvul_1803</name>
</gene>
<dbReference type="Proteomes" id="UP000009173">
    <property type="component" value="Chromosome"/>
</dbReference>
<proteinExistence type="predicted"/>
<dbReference type="AlphaFoldDB" id="A0A0H3A902"/>
<feature type="compositionally biased region" description="Polar residues" evidence="1">
    <location>
        <begin position="365"/>
        <end position="374"/>
    </location>
</feature>
<dbReference type="InterPro" id="IPR027417">
    <property type="entry name" value="P-loop_NTPase"/>
</dbReference>
<dbReference type="InterPro" id="IPR052026">
    <property type="entry name" value="ExeA_AAA_ATPase_DNA-bind"/>
</dbReference>
<name>A0A0H3A902_NITV4</name>
<evidence type="ECO:0000313" key="3">
    <source>
        <dbReference type="EMBL" id="ABM28820.1"/>
    </source>
</evidence>
<feature type="compositionally biased region" description="Polar residues" evidence="1">
    <location>
        <begin position="389"/>
        <end position="398"/>
    </location>
</feature>
<feature type="region of interest" description="Disordered" evidence="1">
    <location>
        <begin position="362"/>
        <end position="432"/>
    </location>
</feature>
<dbReference type="GO" id="GO:0016887">
    <property type="term" value="F:ATP hydrolysis activity"/>
    <property type="evidence" value="ECO:0007669"/>
    <property type="project" value="InterPro"/>
</dbReference>
<dbReference type="HOGENOM" id="CLU_024918_0_0_7"/>
<dbReference type="EMBL" id="CP000527">
    <property type="protein sequence ID" value="ABM28820.1"/>
    <property type="molecule type" value="Genomic_DNA"/>
</dbReference>
<dbReference type="KEGG" id="dvl:Dvul_1803"/>
<dbReference type="Gene3D" id="3.40.50.300">
    <property type="entry name" value="P-loop containing nucleotide triphosphate hydrolases"/>
    <property type="match status" value="1"/>
</dbReference>
<dbReference type="PANTHER" id="PTHR35894">
    <property type="entry name" value="GENERAL SECRETION PATHWAY PROTEIN A-RELATED"/>
    <property type="match status" value="1"/>
</dbReference>
<dbReference type="PANTHER" id="PTHR35894:SF1">
    <property type="entry name" value="PHOSPHORIBULOKINASE _ URIDINE KINASE FAMILY"/>
    <property type="match status" value="1"/>
</dbReference>
<dbReference type="InterPro" id="IPR008861">
    <property type="entry name" value="GpX-like"/>
</dbReference>
<dbReference type="Pfam" id="PF05489">
    <property type="entry name" value="Phage_tail_X"/>
    <property type="match status" value="1"/>
</dbReference>
<reference evidence="4" key="1">
    <citation type="journal article" date="2009" name="Environ. Microbiol.">
        <title>Contribution of mobile genetic elements to Desulfovibrio vulgaris genome plasticity.</title>
        <authorList>
            <person name="Walker C.B."/>
            <person name="Stolyar S."/>
            <person name="Chivian D."/>
            <person name="Pinel N."/>
            <person name="Gabster J.A."/>
            <person name="Dehal P.S."/>
            <person name="He Z."/>
            <person name="Yang Z.K."/>
            <person name="Yen H.C."/>
            <person name="Zhou J."/>
            <person name="Wall J.D."/>
            <person name="Hazen T.C."/>
            <person name="Arkin A.P."/>
            <person name="Stahl D.A."/>
        </authorList>
    </citation>
    <scope>NUCLEOTIDE SEQUENCE [LARGE SCALE GENOMIC DNA]</scope>
    <source>
        <strain evidence="4">DP4</strain>
    </source>
</reference>
<dbReference type="SUPFAM" id="SSF52540">
    <property type="entry name" value="P-loop containing nucleoside triphosphate hydrolases"/>
    <property type="match status" value="1"/>
</dbReference>
<organism evidence="3 4">
    <name type="scientific">Nitratidesulfovibrio vulgaris (strain DP4)</name>
    <name type="common">Desulfovibrio vulgaris</name>
    <dbReference type="NCBI Taxonomy" id="391774"/>
    <lineage>
        <taxon>Bacteria</taxon>
        <taxon>Pseudomonadati</taxon>
        <taxon>Thermodesulfobacteriota</taxon>
        <taxon>Desulfovibrionia</taxon>
        <taxon>Desulfovibrionales</taxon>
        <taxon>Desulfovibrionaceae</taxon>
        <taxon>Nitratidesulfovibrio</taxon>
    </lineage>
</organism>
<accession>A0A0H3A902</accession>
<evidence type="ECO:0000313" key="4">
    <source>
        <dbReference type="Proteomes" id="UP000009173"/>
    </source>
</evidence>
<evidence type="ECO:0000259" key="2">
    <source>
        <dbReference type="Pfam" id="PF13401"/>
    </source>
</evidence>
<protein>
    <submittedName>
        <fullName evidence="3">Phage tail X family protein</fullName>
    </submittedName>
</protein>